<feature type="transmembrane region" description="Helical" evidence="6">
    <location>
        <begin position="150"/>
        <end position="173"/>
    </location>
</feature>
<organism evidence="8">
    <name type="scientific">Brassica napus</name>
    <name type="common">Rape</name>
    <dbReference type="NCBI Taxonomy" id="3708"/>
    <lineage>
        <taxon>Eukaryota</taxon>
        <taxon>Viridiplantae</taxon>
        <taxon>Streptophyta</taxon>
        <taxon>Embryophyta</taxon>
        <taxon>Tracheophyta</taxon>
        <taxon>Spermatophyta</taxon>
        <taxon>Magnoliopsida</taxon>
        <taxon>eudicotyledons</taxon>
        <taxon>Gunneridae</taxon>
        <taxon>Pentapetalae</taxon>
        <taxon>rosids</taxon>
        <taxon>malvids</taxon>
        <taxon>Brassicales</taxon>
        <taxon>Brassicaceae</taxon>
        <taxon>Brassiceae</taxon>
        <taxon>Brassica</taxon>
    </lineage>
</organism>
<comment type="subcellular location">
    <subcellularLocation>
        <location evidence="1 6">Endoplasmic reticulum membrane</location>
        <topology evidence="1 6">Multi-pass membrane protein</topology>
    </subcellularLocation>
</comment>
<evidence type="ECO:0000256" key="6">
    <source>
        <dbReference type="RuleBase" id="RU363132"/>
    </source>
</evidence>
<gene>
    <name evidence="8" type="ORF">DARMORV10_C02P49190.1</name>
</gene>
<evidence type="ECO:0000256" key="5">
    <source>
        <dbReference type="ARBA" id="ARBA00023136"/>
    </source>
</evidence>
<reference evidence="8" key="1">
    <citation type="submission" date="2021-01" db="EMBL/GenBank/DDBJ databases">
        <authorList>
            <consortium name="Genoscope - CEA"/>
            <person name="William W."/>
        </authorList>
    </citation>
    <scope>NUCLEOTIDE SEQUENCE</scope>
</reference>
<evidence type="ECO:0000256" key="3">
    <source>
        <dbReference type="ARBA" id="ARBA00022824"/>
    </source>
</evidence>
<keyword evidence="3 6" id="KW-0256">Endoplasmic reticulum</keyword>
<dbReference type="Proteomes" id="UP001295469">
    <property type="component" value="Chromosome C02"/>
</dbReference>
<dbReference type="InterPro" id="IPR045064">
    <property type="entry name" value="Reticulon-like"/>
</dbReference>
<name>A0A816KC12_BRANA</name>
<sequence>MFYGIAGLLNIKDSKSQQKAMSLVNQIVGEGAVADLCVWKNKIKSGITLVMATLIWFLLEIMETRFLPFLCSILLLLMLLLFLWVKFGQLFFIRRPLTPQEIRQEDSPVRALFSKIESLLLMLYEIAYGEDIKTFLSAILYVAIVDTVGSYINLLTILYICLVCAMTIPVLYLQFQEVIDNFIREVSEEKNKLLEVLKSNVLNKIPRATKEE</sequence>
<dbReference type="InterPro" id="IPR003388">
    <property type="entry name" value="Reticulon"/>
</dbReference>
<evidence type="ECO:0000256" key="2">
    <source>
        <dbReference type="ARBA" id="ARBA00022692"/>
    </source>
</evidence>
<keyword evidence="2 6" id="KW-0812">Transmembrane</keyword>
<dbReference type="GO" id="GO:0009617">
    <property type="term" value="P:response to bacterium"/>
    <property type="evidence" value="ECO:0007669"/>
    <property type="project" value="InterPro"/>
</dbReference>
<dbReference type="PROSITE" id="PS50845">
    <property type="entry name" value="RETICULON"/>
    <property type="match status" value="1"/>
</dbReference>
<evidence type="ECO:0000256" key="1">
    <source>
        <dbReference type="ARBA" id="ARBA00004477"/>
    </source>
</evidence>
<feature type="domain" description="Reticulon" evidence="7">
    <location>
        <begin position="33"/>
        <end position="212"/>
    </location>
</feature>
<dbReference type="AlphaFoldDB" id="A0A816KC12"/>
<evidence type="ECO:0000259" key="7">
    <source>
        <dbReference type="PROSITE" id="PS50845"/>
    </source>
</evidence>
<proteinExistence type="predicted"/>
<dbReference type="PANTHER" id="PTHR10994:SF177">
    <property type="entry name" value="RETICULON-LIKE PROTEIN B15"/>
    <property type="match status" value="1"/>
</dbReference>
<keyword evidence="4 6" id="KW-1133">Transmembrane helix</keyword>
<feature type="transmembrane region" description="Helical" evidence="6">
    <location>
        <begin position="65"/>
        <end position="85"/>
    </location>
</feature>
<dbReference type="GO" id="GO:0005789">
    <property type="term" value="C:endoplasmic reticulum membrane"/>
    <property type="evidence" value="ECO:0007669"/>
    <property type="project" value="UniProtKB-SubCell"/>
</dbReference>
<dbReference type="PANTHER" id="PTHR10994">
    <property type="entry name" value="RETICULON"/>
    <property type="match status" value="1"/>
</dbReference>
<evidence type="ECO:0000313" key="8">
    <source>
        <dbReference type="EMBL" id="CAF1919668.1"/>
    </source>
</evidence>
<accession>A0A816KC12</accession>
<keyword evidence="5 6" id="KW-0472">Membrane</keyword>
<dbReference type="EMBL" id="HG994366">
    <property type="protein sequence ID" value="CAF1919668.1"/>
    <property type="molecule type" value="Genomic_DNA"/>
</dbReference>
<evidence type="ECO:0000256" key="4">
    <source>
        <dbReference type="ARBA" id="ARBA00022989"/>
    </source>
</evidence>
<protein>
    <recommendedName>
        <fullName evidence="6">Reticulon-like protein</fullName>
    </recommendedName>
</protein>
<dbReference type="Pfam" id="PF02453">
    <property type="entry name" value="Reticulon"/>
    <property type="match status" value="1"/>
</dbReference>